<evidence type="ECO:0000256" key="2">
    <source>
        <dbReference type="ARBA" id="ARBA00009695"/>
    </source>
</evidence>
<feature type="domain" description="RecX second three-helical" evidence="6">
    <location>
        <begin position="119"/>
        <end position="157"/>
    </location>
</feature>
<dbReference type="Gene3D" id="1.10.10.10">
    <property type="entry name" value="Winged helix-like DNA-binding domain superfamily/Winged helix DNA-binding domain"/>
    <property type="match status" value="3"/>
</dbReference>
<dbReference type="GO" id="GO:0005737">
    <property type="term" value="C:cytoplasm"/>
    <property type="evidence" value="ECO:0007669"/>
    <property type="project" value="UniProtKB-SubCell"/>
</dbReference>
<feature type="domain" description="RecX first three-helical" evidence="8">
    <location>
        <begin position="64"/>
        <end position="87"/>
    </location>
</feature>
<protein>
    <recommendedName>
        <fullName evidence="3 5">Regulatory protein RecX</fullName>
    </recommendedName>
</protein>
<dbReference type="HAMAP" id="MF_01114">
    <property type="entry name" value="RecX"/>
    <property type="match status" value="1"/>
</dbReference>
<dbReference type="EMBL" id="MFCA01000025">
    <property type="protein sequence ID" value="OGE01724.1"/>
    <property type="molecule type" value="Genomic_DNA"/>
</dbReference>
<evidence type="ECO:0000259" key="6">
    <source>
        <dbReference type="Pfam" id="PF02631"/>
    </source>
</evidence>
<evidence type="ECO:0000259" key="7">
    <source>
        <dbReference type="Pfam" id="PF21981"/>
    </source>
</evidence>
<dbReference type="AlphaFoldDB" id="A0A1F5HC07"/>
<dbReference type="PANTHER" id="PTHR33602:SF1">
    <property type="entry name" value="REGULATORY PROTEIN RECX FAMILY PROTEIN"/>
    <property type="match status" value="1"/>
</dbReference>
<dbReference type="Pfam" id="PF21981">
    <property type="entry name" value="RecX_HTH3"/>
    <property type="match status" value="1"/>
</dbReference>
<dbReference type="InterPro" id="IPR036388">
    <property type="entry name" value="WH-like_DNA-bd_sf"/>
</dbReference>
<evidence type="ECO:0000313" key="10">
    <source>
        <dbReference type="Proteomes" id="UP000176751"/>
    </source>
</evidence>
<dbReference type="STRING" id="1797737.A2196_02455"/>
<comment type="caution">
    <text evidence="9">The sequence shown here is derived from an EMBL/GenBank/DDBJ whole genome shotgun (WGS) entry which is preliminary data.</text>
</comment>
<dbReference type="Proteomes" id="UP000176751">
    <property type="component" value="Unassembled WGS sequence"/>
</dbReference>
<evidence type="ECO:0000313" key="9">
    <source>
        <dbReference type="EMBL" id="OGE01724.1"/>
    </source>
</evidence>
<dbReference type="InterPro" id="IPR053926">
    <property type="entry name" value="RecX_HTH_1st"/>
</dbReference>
<evidence type="ECO:0000256" key="5">
    <source>
        <dbReference type="HAMAP-Rule" id="MF_01114"/>
    </source>
</evidence>
<dbReference type="GO" id="GO:0006282">
    <property type="term" value="P:regulation of DNA repair"/>
    <property type="evidence" value="ECO:0007669"/>
    <property type="project" value="UniProtKB-UniRule"/>
</dbReference>
<evidence type="ECO:0000259" key="8">
    <source>
        <dbReference type="Pfam" id="PF21982"/>
    </source>
</evidence>
<organism evidence="9 10">
    <name type="scientific">Candidatus Curtissbacteria bacterium RIFOXYA1_FULL_41_14</name>
    <dbReference type="NCBI Taxonomy" id="1797737"/>
    <lineage>
        <taxon>Bacteria</taxon>
        <taxon>Candidatus Curtissiibacteriota</taxon>
    </lineage>
</organism>
<dbReference type="InterPro" id="IPR003783">
    <property type="entry name" value="Regulatory_RecX"/>
</dbReference>
<proteinExistence type="inferred from homology"/>
<comment type="similarity">
    <text evidence="2 5">Belongs to the RecX family.</text>
</comment>
<dbReference type="InterPro" id="IPR053925">
    <property type="entry name" value="RecX_HTH_3rd"/>
</dbReference>
<comment type="function">
    <text evidence="5">Modulates RecA activity.</text>
</comment>
<evidence type="ECO:0000256" key="4">
    <source>
        <dbReference type="ARBA" id="ARBA00022490"/>
    </source>
</evidence>
<name>A0A1F5HC07_9BACT</name>
<feature type="domain" description="RecX third three-helical" evidence="7">
    <location>
        <begin position="169"/>
        <end position="210"/>
    </location>
</feature>
<dbReference type="Pfam" id="PF21982">
    <property type="entry name" value="RecX_HTH1"/>
    <property type="match status" value="1"/>
</dbReference>
<dbReference type="PANTHER" id="PTHR33602">
    <property type="entry name" value="REGULATORY PROTEIN RECX FAMILY PROTEIN"/>
    <property type="match status" value="1"/>
</dbReference>
<evidence type="ECO:0000256" key="3">
    <source>
        <dbReference type="ARBA" id="ARBA00018111"/>
    </source>
</evidence>
<reference evidence="9 10" key="1">
    <citation type="journal article" date="2016" name="Nat. Commun.">
        <title>Thousands of microbial genomes shed light on interconnected biogeochemical processes in an aquifer system.</title>
        <authorList>
            <person name="Anantharaman K."/>
            <person name="Brown C.T."/>
            <person name="Hug L.A."/>
            <person name="Sharon I."/>
            <person name="Castelle C.J."/>
            <person name="Probst A.J."/>
            <person name="Thomas B.C."/>
            <person name="Singh A."/>
            <person name="Wilkins M.J."/>
            <person name="Karaoz U."/>
            <person name="Brodie E.L."/>
            <person name="Williams K.H."/>
            <person name="Hubbard S.S."/>
            <person name="Banfield J.F."/>
        </authorList>
    </citation>
    <scope>NUCLEOTIDE SEQUENCE [LARGE SCALE GENOMIC DNA]</scope>
</reference>
<dbReference type="InterPro" id="IPR053924">
    <property type="entry name" value="RecX_HTH_2nd"/>
</dbReference>
<comment type="subcellular location">
    <subcellularLocation>
        <location evidence="1 5">Cytoplasm</location>
    </subcellularLocation>
</comment>
<dbReference type="Pfam" id="PF02631">
    <property type="entry name" value="RecX_HTH2"/>
    <property type="match status" value="1"/>
</dbReference>
<keyword evidence="4 5" id="KW-0963">Cytoplasm</keyword>
<evidence type="ECO:0000256" key="1">
    <source>
        <dbReference type="ARBA" id="ARBA00004496"/>
    </source>
</evidence>
<gene>
    <name evidence="5" type="primary">recX</name>
    <name evidence="9" type="ORF">A2196_02455</name>
</gene>
<accession>A0A1F5HC07</accession>
<sequence>MPLITSIEPQKKRKNRFNIFLDEEFGFAADENVLLKYNLKISQSLTQSQIEKLIKENELGKLMDQSLRFLSYRPRSEKEVVDYLIGKISQKENIKYSQAKESPLIKQVVLKLKKYKYLDDFEFANWLVRSRIRSKPQGLSLVKFDLEKKGIDDEIINSIIAKYPDQTVLAKRAIEKKLANWQKLPKGDFKKKIYQYLASRGFNFETIGEVFANLEKKH</sequence>